<dbReference type="Proteomes" id="UP000828251">
    <property type="component" value="Unassembled WGS sequence"/>
</dbReference>
<dbReference type="EMBL" id="JAIQCV010000001">
    <property type="protein sequence ID" value="KAH1130854.1"/>
    <property type="molecule type" value="Genomic_DNA"/>
</dbReference>
<dbReference type="AlphaFoldDB" id="A0A9D3WKM3"/>
<name>A0A9D3WKM3_9ROSI</name>
<accession>A0A9D3WKM3</accession>
<dbReference type="InterPro" id="IPR025398">
    <property type="entry name" value="DUF4371"/>
</dbReference>
<comment type="caution">
    <text evidence="2">The sequence shown here is derived from an EMBL/GenBank/DDBJ whole genome shotgun (WGS) entry which is preliminary data.</text>
</comment>
<feature type="domain" description="DUF4371" evidence="1">
    <location>
        <begin position="1"/>
        <end position="50"/>
    </location>
</feature>
<dbReference type="OrthoDB" id="1295614at2759"/>
<proteinExistence type="predicted"/>
<keyword evidence="3" id="KW-1185">Reference proteome</keyword>
<dbReference type="Pfam" id="PF14291">
    <property type="entry name" value="DUF4371"/>
    <property type="match status" value="1"/>
</dbReference>
<organism evidence="2 3">
    <name type="scientific">Gossypium stocksii</name>
    <dbReference type="NCBI Taxonomy" id="47602"/>
    <lineage>
        <taxon>Eukaryota</taxon>
        <taxon>Viridiplantae</taxon>
        <taxon>Streptophyta</taxon>
        <taxon>Embryophyta</taxon>
        <taxon>Tracheophyta</taxon>
        <taxon>Spermatophyta</taxon>
        <taxon>Magnoliopsida</taxon>
        <taxon>eudicotyledons</taxon>
        <taxon>Gunneridae</taxon>
        <taxon>Pentapetalae</taxon>
        <taxon>rosids</taxon>
        <taxon>malvids</taxon>
        <taxon>Malvales</taxon>
        <taxon>Malvaceae</taxon>
        <taxon>Malvoideae</taxon>
        <taxon>Gossypium</taxon>
    </lineage>
</organism>
<evidence type="ECO:0000259" key="1">
    <source>
        <dbReference type="Pfam" id="PF14291"/>
    </source>
</evidence>
<dbReference type="PANTHER" id="PTHR45749:SF37">
    <property type="entry name" value="OS05G0311600 PROTEIN"/>
    <property type="match status" value="1"/>
</dbReference>
<evidence type="ECO:0000313" key="3">
    <source>
        <dbReference type="Proteomes" id="UP000828251"/>
    </source>
</evidence>
<sequence>MVIVLRFVDKEGFIRKQFLDLVHVKDTTSLALEKAIYEVILRYCLNMDNIHEKLHIKIQLEHSQLYVDQRAELQKASTIVELCQNCLSCTNSYRVYCNNRMSIFSHKNCEDKASQHNGG</sequence>
<dbReference type="PANTHER" id="PTHR45749">
    <property type="match status" value="1"/>
</dbReference>
<reference evidence="2 3" key="1">
    <citation type="journal article" date="2021" name="Plant Biotechnol. J.">
        <title>Multi-omics assisted identification of the key and species-specific regulatory components of drought-tolerant mechanisms in Gossypium stocksii.</title>
        <authorList>
            <person name="Yu D."/>
            <person name="Ke L."/>
            <person name="Zhang D."/>
            <person name="Wu Y."/>
            <person name="Sun Y."/>
            <person name="Mei J."/>
            <person name="Sun J."/>
            <person name="Sun Y."/>
        </authorList>
    </citation>
    <scope>NUCLEOTIDE SEQUENCE [LARGE SCALE GENOMIC DNA]</scope>
    <source>
        <strain evidence="3">cv. E1</strain>
        <tissue evidence="2">Leaf</tissue>
    </source>
</reference>
<protein>
    <recommendedName>
        <fullName evidence="1">DUF4371 domain-containing protein</fullName>
    </recommendedName>
</protein>
<evidence type="ECO:0000313" key="2">
    <source>
        <dbReference type="EMBL" id="KAH1130854.1"/>
    </source>
</evidence>
<gene>
    <name evidence="2" type="ORF">J1N35_002232</name>
</gene>